<dbReference type="PRINTS" id="PR00019">
    <property type="entry name" value="LEURICHRPT"/>
</dbReference>
<evidence type="ECO:0000256" key="3">
    <source>
        <dbReference type="ARBA" id="ARBA00022692"/>
    </source>
</evidence>
<evidence type="ECO:0000256" key="4">
    <source>
        <dbReference type="ARBA" id="ARBA00022729"/>
    </source>
</evidence>
<keyword evidence="9" id="KW-0325">Glycoprotein</keyword>
<dbReference type="InterPro" id="IPR046956">
    <property type="entry name" value="RLP23-like"/>
</dbReference>
<keyword evidence="6 10" id="KW-1133">Transmembrane helix</keyword>
<evidence type="ECO:0000256" key="9">
    <source>
        <dbReference type="ARBA" id="ARBA00023180"/>
    </source>
</evidence>
<dbReference type="PANTHER" id="PTHR48061">
    <property type="entry name" value="LEUCINE-RICH REPEAT RECEPTOR PROTEIN KINASE EMS1-LIKE-RELATED"/>
    <property type="match status" value="1"/>
</dbReference>
<keyword evidence="3 10" id="KW-0812">Transmembrane</keyword>
<evidence type="ECO:0000256" key="6">
    <source>
        <dbReference type="ARBA" id="ARBA00022989"/>
    </source>
</evidence>
<dbReference type="PANTHER" id="PTHR48061:SF46">
    <property type="entry name" value="LEUCINE-RICH REPEAT-CONTAINING N-TERMINAL PLANT-TYPE DOMAIN-CONTAINING PROTEIN"/>
    <property type="match status" value="1"/>
</dbReference>
<reference evidence="12" key="1">
    <citation type="journal article" date="2020" name="Nat. Genet.">
        <title>Genomic diversifications of five Gossypium allopolyploid species and their impact on cotton improvement.</title>
        <authorList>
            <person name="Chen Z.J."/>
            <person name="Sreedasyam A."/>
            <person name="Ando A."/>
            <person name="Song Q."/>
            <person name="De Santiago L.M."/>
            <person name="Hulse-Kemp A.M."/>
            <person name="Ding M."/>
            <person name="Ye W."/>
            <person name="Kirkbride R.C."/>
            <person name="Jenkins J."/>
            <person name="Plott C."/>
            <person name="Lovell J."/>
            <person name="Lin Y.M."/>
            <person name="Vaughn R."/>
            <person name="Liu B."/>
            <person name="Simpson S."/>
            <person name="Scheffler B.E."/>
            <person name="Wen L."/>
            <person name="Saski C.A."/>
            <person name="Grover C.E."/>
            <person name="Hu G."/>
            <person name="Conover J.L."/>
            <person name="Carlson J.W."/>
            <person name="Shu S."/>
            <person name="Boston L.B."/>
            <person name="Williams M."/>
            <person name="Peterson D.G."/>
            <person name="McGee K."/>
            <person name="Jones D.C."/>
            <person name="Wendel J.F."/>
            <person name="Stelly D.M."/>
            <person name="Grimwood J."/>
            <person name="Schmutz J."/>
        </authorList>
    </citation>
    <scope>NUCLEOTIDE SEQUENCE [LARGE SCALE GENOMIC DNA]</scope>
    <source>
        <strain evidence="12">cv. TM-1</strain>
    </source>
</reference>
<dbReference type="KEGG" id="ghi:107902173"/>
<dbReference type="Pfam" id="PF08263">
    <property type="entry name" value="LRRNT_2"/>
    <property type="match status" value="3"/>
</dbReference>
<dbReference type="PaxDb" id="3635-A0A1U8J6R4"/>
<proteinExistence type="predicted"/>
<dbReference type="GeneID" id="107902173"/>
<dbReference type="Gene3D" id="3.80.10.10">
    <property type="entry name" value="Ribonuclease Inhibitor"/>
    <property type="match status" value="5"/>
</dbReference>
<dbReference type="RefSeq" id="XP_016683884.2">
    <property type="nucleotide sequence ID" value="XM_016828395.2"/>
</dbReference>
<gene>
    <name evidence="13" type="primary">LOC107902173</name>
</gene>
<keyword evidence="4" id="KW-0732">Signal</keyword>
<dbReference type="Pfam" id="PF13855">
    <property type="entry name" value="LRR_8"/>
    <property type="match status" value="1"/>
</dbReference>
<feature type="transmembrane region" description="Helical" evidence="10">
    <location>
        <begin position="619"/>
        <end position="643"/>
    </location>
</feature>
<evidence type="ECO:0000256" key="5">
    <source>
        <dbReference type="ARBA" id="ARBA00022737"/>
    </source>
</evidence>
<comment type="subcellular location">
    <subcellularLocation>
        <location evidence="1">Membrane</location>
        <topology evidence="1">Single-pass type I membrane protein</topology>
    </subcellularLocation>
</comment>
<dbReference type="InterPro" id="IPR032675">
    <property type="entry name" value="LRR_dom_sf"/>
</dbReference>
<reference evidence="13" key="2">
    <citation type="submission" date="2025-08" db="UniProtKB">
        <authorList>
            <consortium name="RefSeq"/>
        </authorList>
    </citation>
    <scope>IDENTIFICATION</scope>
</reference>
<dbReference type="SUPFAM" id="SSF52047">
    <property type="entry name" value="RNI-like"/>
    <property type="match status" value="1"/>
</dbReference>
<keyword evidence="5" id="KW-0677">Repeat</keyword>
<dbReference type="InterPro" id="IPR001611">
    <property type="entry name" value="Leu-rich_rpt"/>
</dbReference>
<evidence type="ECO:0000256" key="2">
    <source>
        <dbReference type="ARBA" id="ARBA00022614"/>
    </source>
</evidence>
<evidence type="ECO:0000256" key="1">
    <source>
        <dbReference type="ARBA" id="ARBA00004479"/>
    </source>
</evidence>
<dbReference type="Proteomes" id="UP000818029">
    <property type="component" value="Chromosome D05"/>
</dbReference>
<sequence length="675" mass="75792">MVKRKWLLMRSHSCSHHEAASLIQFKNSFSITQTGHAALCCDDFAGLKSYPKTNSWKEGTDCCSWCGVTCHHLNAQVIALDLSCRSHSCSSLIQFKDSFSITEYASSYSNEIDGHNSYPRTNSWNEGTDCCSWDGVTCDHLNAQGLVHNLTEVRHLFLDRIIMPSINPNVFINLSSSIKSLSLGGCDLQGKFSRNVLHSPNLNLLNLGYNRNLILDLLKFNQSSNLEHLDLSWMSSFSKLIDLIDNLHVSKYLSLSNSNLQGSISRSLGNLLWLIYLDLSWNQLSEQVPLSIVNLTQLEHLRIAENSLEGPIPDEVAAFPNLISLDLSNNLPNGKLLSCGVIEFGMFSNLPNLEYLDLSLNSLSLSSNNVSQFPRFLKGLKKLKTLELSNNRIEGKIPQWLQEVTCDSLSYLNLSHNSLTEVEQLPWKNINILDLSSNLIHGNLPIPSSTINVFFTSNNSLSGEVSSLIGNVSALQILDLSHNKLSGTILQCFGNLSNNLEFLNLKKNKFYGLIPPTFAKECQLSNLNLNGNQFEWHLSPSILNFRDIGRSGISFLLKRFRKSTPWSDSSRQTVQYIWKQFIRRKQRLCGFPVSKGCSINETPPPNVLEKDGSKANIAFGWKVVLIGYGSGVVFGMAMGCVVFQTDKVKRFVNLVEDQHEKRRRRKPKYSNRMSG</sequence>
<feature type="domain" description="Leucine-rich repeat-containing N-terminal plant-type" evidence="11">
    <location>
        <begin position="51"/>
        <end position="70"/>
    </location>
</feature>
<feature type="domain" description="Leucine-rich repeat-containing N-terminal plant-type" evidence="11">
    <location>
        <begin position="117"/>
        <end position="139"/>
    </location>
</feature>
<evidence type="ECO:0000256" key="7">
    <source>
        <dbReference type="ARBA" id="ARBA00023136"/>
    </source>
</evidence>
<name>A0A1U8J6R4_GOSHI</name>
<keyword evidence="12" id="KW-1185">Reference proteome</keyword>
<keyword evidence="7 10" id="KW-0472">Membrane</keyword>
<evidence type="ECO:0000313" key="13">
    <source>
        <dbReference type="RefSeq" id="XP_016683884.2"/>
    </source>
</evidence>
<protein>
    <submittedName>
        <fullName evidence="13">Receptor-like protein 47</fullName>
    </submittedName>
</protein>
<dbReference type="AlphaFoldDB" id="A0A1U8J6R4"/>
<dbReference type="Pfam" id="PF00560">
    <property type="entry name" value="LRR_1"/>
    <property type="match status" value="3"/>
</dbReference>
<accession>A0A1U8J6R4</accession>
<keyword evidence="8" id="KW-0675">Receptor</keyword>
<evidence type="ECO:0000313" key="12">
    <source>
        <dbReference type="Proteomes" id="UP000818029"/>
    </source>
</evidence>
<dbReference type="PROSITE" id="PS51450">
    <property type="entry name" value="LRR"/>
    <property type="match status" value="1"/>
</dbReference>
<dbReference type="InterPro" id="IPR013210">
    <property type="entry name" value="LRR_N_plant-typ"/>
</dbReference>
<dbReference type="STRING" id="3635.A0A1U8J6R4"/>
<dbReference type="GO" id="GO:0016020">
    <property type="term" value="C:membrane"/>
    <property type="evidence" value="ECO:0007669"/>
    <property type="project" value="UniProtKB-SubCell"/>
</dbReference>
<organism evidence="12 13">
    <name type="scientific">Gossypium hirsutum</name>
    <name type="common">Upland cotton</name>
    <name type="synonym">Gossypium mexicanum</name>
    <dbReference type="NCBI Taxonomy" id="3635"/>
    <lineage>
        <taxon>Eukaryota</taxon>
        <taxon>Viridiplantae</taxon>
        <taxon>Streptophyta</taxon>
        <taxon>Embryophyta</taxon>
        <taxon>Tracheophyta</taxon>
        <taxon>Spermatophyta</taxon>
        <taxon>Magnoliopsida</taxon>
        <taxon>eudicotyledons</taxon>
        <taxon>Gunneridae</taxon>
        <taxon>Pentapetalae</taxon>
        <taxon>rosids</taxon>
        <taxon>malvids</taxon>
        <taxon>Malvales</taxon>
        <taxon>Malvaceae</taxon>
        <taxon>Malvoideae</taxon>
        <taxon>Gossypium</taxon>
    </lineage>
</organism>
<evidence type="ECO:0000256" key="8">
    <source>
        <dbReference type="ARBA" id="ARBA00023170"/>
    </source>
</evidence>
<keyword evidence="2" id="KW-0433">Leucine-rich repeat</keyword>
<feature type="domain" description="Leucine-rich repeat-containing N-terminal plant-type" evidence="11">
    <location>
        <begin position="17"/>
        <end position="30"/>
    </location>
</feature>
<evidence type="ECO:0000256" key="10">
    <source>
        <dbReference type="SAM" id="Phobius"/>
    </source>
</evidence>
<evidence type="ECO:0000259" key="11">
    <source>
        <dbReference type="Pfam" id="PF08263"/>
    </source>
</evidence>